<protein>
    <submittedName>
        <fullName evidence="2">Uncharacterized protein</fullName>
    </submittedName>
</protein>
<organism evidence="2 3">
    <name type="scientific">Eumeta variegata</name>
    <name type="common">Bagworm moth</name>
    <name type="synonym">Eumeta japonica</name>
    <dbReference type="NCBI Taxonomy" id="151549"/>
    <lineage>
        <taxon>Eukaryota</taxon>
        <taxon>Metazoa</taxon>
        <taxon>Ecdysozoa</taxon>
        <taxon>Arthropoda</taxon>
        <taxon>Hexapoda</taxon>
        <taxon>Insecta</taxon>
        <taxon>Pterygota</taxon>
        <taxon>Neoptera</taxon>
        <taxon>Endopterygota</taxon>
        <taxon>Lepidoptera</taxon>
        <taxon>Glossata</taxon>
        <taxon>Ditrysia</taxon>
        <taxon>Tineoidea</taxon>
        <taxon>Psychidae</taxon>
        <taxon>Oiketicinae</taxon>
        <taxon>Eumeta</taxon>
    </lineage>
</organism>
<name>A0A4C1VCF4_EUMVA</name>
<feature type="region of interest" description="Disordered" evidence="1">
    <location>
        <begin position="66"/>
        <end position="122"/>
    </location>
</feature>
<evidence type="ECO:0000256" key="1">
    <source>
        <dbReference type="SAM" id="MobiDB-lite"/>
    </source>
</evidence>
<dbReference type="AlphaFoldDB" id="A0A4C1VCF4"/>
<gene>
    <name evidence="2" type="ORF">EVAR_8365_1</name>
</gene>
<proteinExistence type="predicted"/>
<keyword evidence="3" id="KW-1185">Reference proteome</keyword>
<evidence type="ECO:0000313" key="3">
    <source>
        <dbReference type="Proteomes" id="UP000299102"/>
    </source>
</evidence>
<reference evidence="2 3" key="1">
    <citation type="journal article" date="2019" name="Commun. Biol.">
        <title>The bagworm genome reveals a unique fibroin gene that provides high tensile strength.</title>
        <authorList>
            <person name="Kono N."/>
            <person name="Nakamura H."/>
            <person name="Ohtoshi R."/>
            <person name="Tomita M."/>
            <person name="Numata K."/>
            <person name="Arakawa K."/>
        </authorList>
    </citation>
    <scope>NUCLEOTIDE SEQUENCE [LARGE SCALE GENOMIC DNA]</scope>
</reference>
<feature type="compositionally biased region" description="Basic and acidic residues" evidence="1">
    <location>
        <begin position="75"/>
        <end position="89"/>
    </location>
</feature>
<comment type="caution">
    <text evidence="2">The sequence shown here is derived from an EMBL/GenBank/DDBJ whole genome shotgun (WGS) entry which is preliminary data.</text>
</comment>
<dbReference type="EMBL" id="BGZK01000319">
    <property type="protein sequence ID" value="GBP36531.1"/>
    <property type="molecule type" value="Genomic_DNA"/>
</dbReference>
<sequence length="122" mass="13709">MHWRSGRADLNTNAERAGGGTRRVRYDFECMNDDGASAACAWAGASDRVLVAAGRRHPSIMCIYERGKQRRHHETKYLDESKGHVERGASARARRTAARRARGPRPPSFRGRSTSRSADRRD</sequence>
<evidence type="ECO:0000313" key="2">
    <source>
        <dbReference type="EMBL" id="GBP36531.1"/>
    </source>
</evidence>
<accession>A0A4C1VCF4</accession>
<feature type="compositionally biased region" description="Basic residues" evidence="1">
    <location>
        <begin position="92"/>
        <end position="103"/>
    </location>
</feature>
<dbReference type="Proteomes" id="UP000299102">
    <property type="component" value="Unassembled WGS sequence"/>
</dbReference>